<evidence type="ECO:0000256" key="2">
    <source>
        <dbReference type="ARBA" id="ARBA00006602"/>
    </source>
</evidence>
<dbReference type="EMBL" id="VSSQ01103137">
    <property type="protein sequence ID" value="MPN44197.1"/>
    <property type="molecule type" value="Genomic_DNA"/>
</dbReference>
<feature type="domain" description="Flagellar assembly protein FliH/Type III secretion system HrpE" evidence="7">
    <location>
        <begin position="46"/>
        <end position="140"/>
    </location>
</feature>
<dbReference type="InterPro" id="IPR051472">
    <property type="entry name" value="T3SS_Stator/FliH"/>
</dbReference>
<evidence type="ECO:0000256" key="3">
    <source>
        <dbReference type="ARBA" id="ARBA00022448"/>
    </source>
</evidence>
<dbReference type="AlphaFoldDB" id="A0A645HYU8"/>
<evidence type="ECO:0000256" key="5">
    <source>
        <dbReference type="ARBA" id="ARBA00022927"/>
    </source>
</evidence>
<keyword evidence="5" id="KW-0653">Protein transport</keyword>
<accession>A0A645HYU8</accession>
<comment type="caution">
    <text evidence="8">The sequence shown here is derived from an EMBL/GenBank/DDBJ whole genome shotgun (WGS) entry which is preliminary data.</text>
</comment>
<dbReference type="PANTHER" id="PTHR34982">
    <property type="entry name" value="YOP PROTEINS TRANSLOCATION PROTEIN L"/>
    <property type="match status" value="1"/>
</dbReference>
<evidence type="ECO:0000313" key="8">
    <source>
        <dbReference type="EMBL" id="MPN44197.1"/>
    </source>
</evidence>
<name>A0A645HYU8_9ZZZZ</name>
<comment type="function">
    <text evidence="1">Needed for flagellar regrowth and assembly.</text>
</comment>
<dbReference type="InterPro" id="IPR018035">
    <property type="entry name" value="Flagellar_FliH/T3SS_HrpE"/>
</dbReference>
<dbReference type="SUPFAM" id="SSF160527">
    <property type="entry name" value="V-type ATPase subunit E-like"/>
    <property type="match status" value="1"/>
</dbReference>
<evidence type="ECO:0000259" key="7">
    <source>
        <dbReference type="Pfam" id="PF02108"/>
    </source>
</evidence>
<sequence length="160" mass="18573">MEQEYSERFSGLLATFDNIHATVVKEKSSLAELNLPYMMRLWKCLLERLLKKEVSIDQNTVIRILESILTRVSDKEKIVIYLNPEDVESVKNQKSTYADLLRGVKVLDIHVDDHVDKGSCIVETNLGVYDARWKTQFEQIEKEIDQLCLEEASALELRKE</sequence>
<keyword evidence="3" id="KW-0813">Transport</keyword>
<evidence type="ECO:0000256" key="6">
    <source>
        <dbReference type="ARBA" id="ARBA00023225"/>
    </source>
</evidence>
<dbReference type="PANTHER" id="PTHR34982:SF1">
    <property type="entry name" value="FLAGELLAR ASSEMBLY PROTEIN FLIH"/>
    <property type="match status" value="1"/>
</dbReference>
<dbReference type="Pfam" id="PF02108">
    <property type="entry name" value="FliH"/>
    <property type="match status" value="1"/>
</dbReference>
<dbReference type="GO" id="GO:0044781">
    <property type="term" value="P:bacterial-type flagellum organization"/>
    <property type="evidence" value="ECO:0007669"/>
    <property type="project" value="UniProtKB-KW"/>
</dbReference>
<dbReference type="GO" id="GO:0015031">
    <property type="term" value="P:protein transport"/>
    <property type="evidence" value="ECO:0007669"/>
    <property type="project" value="UniProtKB-KW"/>
</dbReference>
<keyword evidence="6" id="KW-1006">Bacterial flagellum protein export</keyword>
<gene>
    <name evidence="8" type="ORF">SDC9_191758</name>
</gene>
<keyword evidence="4" id="KW-1005">Bacterial flagellum biogenesis</keyword>
<reference evidence="8" key="1">
    <citation type="submission" date="2019-08" db="EMBL/GenBank/DDBJ databases">
        <authorList>
            <person name="Kucharzyk K."/>
            <person name="Murdoch R.W."/>
            <person name="Higgins S."/>
            <person name="Loffler F."/>
        </authorList>
    </citation>
    <scope>NUCLEOTIDE SEQUENCE</scope>
</reference>
<evidence type="ECO:0000256" key="4">
    <source>
        <dbReference type="ARBA" id="ARBA00022795"/>
    </source>
</evidence>
<comment type="similarity">
    <text evidence="2">Belongs to the FliH family.</text>
</comment>
<dbReference type="GO" id="GO:0005829">
    <property type="term" value="C:cytosol"/>
    <property type="evidence" value="ECO:0007669"/>
    <property type="project" value="TreeGrafter"/>
</dbReference>
<evidence type="ECO:0000256" key="1">
    <source>
        <dbReference type="ARBA" id="ARBA00003041"/>
    </source>
</evidence>
<organism evidence="8">
    <name type="scientific">bioreactor metagenome</name>
    <dbReference type="NCBI Taxonomy" id="1076179"/>
    <lineage>
        <taxon>unclassified sequences</taxon>
        <taxon>metagenomes</taxon>
        <taxon>ecological metagenomes</taxon>
    </lineage>
</organism>
<protein>
    <recommendedName>
        <fullName evidence="7">Flagellar assembly protein FliH/Type III secretion system HrpE domain-containing protein</fullName>
    </recommendedName>
</protein>
<proteinExistence type="inferred from homology"/>